<feature type="compositionally biased region" description="Acidic residues" evidence="1">
    <location>
        <begin position="132"/>
        <end position="160"/>
    </location>
</feature>
<evidence type="ECO:0000256" key="1">
    <source>
        <dbReference type="SAM" id="MobiDB-lite"/>
    </source>
</evidence>
<feature type="region of interest" description="Disordered" evidence="1">
    <location>
        <begin position="1"/>
        <end position="59"/>
    </location>
</feature>
<accession>A0AAW0Z881</accession>
<protein>
    <submittedName>
        <fullName evidence="2">Uncharacterized protein</fullName>
    </submittedName>
</protein>
<feature type="region of interest" description="Disordered" evidence="1">
    <location>
        <begin position="108"/>
        <end position="160"/>
    </location>
</feature>
<evidence type="ECO:0000313" key="2">
    <source>
        <dbReference type="EMBL" id="KAK9293793.1"/>
    </source>
</evidence>
<organism evidence="2 3">
    <name type="scientific">Tetragonisca angustula</name>
    <dbReference type="NCBI Taxonomy" id="166442"/>
    <lineage>
        <taxon>Eukaryota</taxon>
        <taxon>Metazoa</taxon>
        <taxon>Ecdysozoa</taxon>
        <taxon>Arthropoda</taxon>
        <taxon>Hexapoda</taxon>
        <taxon>Insecta</taxon>
        <taxon>Pterygota</taxon>
        <taxon>Neoptera</taxon>
        <taxon>Endopterygota</taxon>
        <taxon>Hymenoptera</taxon>
        <taxon>Apocrita</taxon>
        <taxon>Aculeata</taxon>
        <taxon>Apoidea</taxon>
        <taxon>Anthophila</taxon>
        <taxon>Apidae</taxon>
        <taxon>Tetragonisca</taxon>
    </lineage>
</organism>
<reference evidence="2 3" key="1">
    <citation type="submission" date="2024-05" db="EMBL/GenBank/DDBJ databases">
        <title>The nuclear and mitochondrial genome assemblies of Tetragonisca angustula (Apidae: Meliponini), a tiny yet remarkable pollinator in the Neotropics.</title>
        <authorList>
            <person name="Ferrari R."/>
            <person name="Ricardo P.C."/>
            <person name="Dias F.C."/>
            <person name="Araujo N.S."/>
            <person name="Soares D.O."/>
            <person name="Zhou Q.-S."/>
            <person name="Zhu C.-D."/>
            <person name="Coutinho L."/>
            <person name="Airas M.C."/>
            <person name="Batista T.M."/>
        </authorList>
    </citation>
    <scope>NUCLEOTIDE SEQUENCE [LARGE SCALE GENOMIC DNA]</scope>
    <source>
        <strain evidence="2">ASF017062</strain>
        <tissue evidence="2">Abdomen</tissue>
    </source>
</reference>
<name>A0AAW0Z881_9HYME</name>
<dbReference type="AlphaFoldDB" id="A0AAW0Z881"/>
<feature type="compositionally biased region" description="Polar residues" evidence="1">
    <location>
        <begin position="28"/>
        <end position="41"/>
    </location>
</feature>
<keyword evidence="3" id="KW-1185">Reference proteome</keyword>
<dbReference type="Proteomes" id="UP001432146">
    <property type="component" value="Unassembled WGS sequence"/>
</dbReference>
<dbReference type="EMBL" id="JAWNGG020000370">
    <property type="protein sequence ID" value="KAK9293793.1"/>
    <property type="molecule type" value="Genomic_DNA"/>
</dbReference>
<evidence type="ECO:0000313" key="3">
    <source>
        <dbReference type="Proteomes" id="UP001432146"/>
    </source>
</evidence>
<gene>
    <name evidence="2" type="ORF">QLX08_011352</name>
</gene>
<comment type="caution">
    <text evidence="2">The sequence shown here is derived from an EMBL/GenBank/DDBJ whole genome shotgun (WGS) entry which is preliminary data.</text>
</comment>
<feature type="compositionally biased region" description="Acidic residues" evidence="1">
    <location>
        <begin position="108"/>
        <end position="118"/>
    </location>
</feature>
<proteinExistence type="predicted"/>
<sequence>MSIKDLLPKGCPFKMPASVKPMHDETSNRVTDQANTETSFGQGIDTVDTIDDSLGSEGSLEQEVCCTLQGYDDKFDVDHAVDSGTKMDVGDGDDVGLGVEDDIVIDDIDVADDSGVDGIDERDIENGNVNDDKDDEDEDDDGGGGGDDDDDDDDDDEDED</sequence>